<evidence type="ECO:0000313" key="2">
    <source>
        <dbReference type="EMBL" id="SCZ85525.1"/>
    </source>
</evidence>
<name>A0A1G5SEA1_9PROT</name>
<dbReference type="InterPro" id="IPR004175">
    <property type="entry name" value="RNA_CPDase"/>
</dbReference>
<evidence type="ECO:0000313" key="3">
    <source>
        <dbReference type="Proteomes" id="UP000198729"/>
    </source>
</evidence>
<accession>A0A1G5SEA1</accession>
<sequence>MQLDEVGFWKRSKIMVATARNYPAQLVSLAQNLRQILTDVSIIYDQHTFKPHVTLIRRVKSAGSLPELATQIAWTAARLSLVQSLQTPKGSIYRTLADCRFIGTR</sequence>
<dbReference type="PANTHER" id="PTHR35561">
    <property type="entry name" value="RNA 2',3'-CYCLIC PHOSPHODIESTERASE"/>
    <property type="match status" value="1"/>
</dbReference>
<dbReference type="GO" id="GO:0008664">
    <property type="term" value="F:RNA 2',3'-cyclic 3'-phosphodiesterase activity"/>
    <property type="evidence" value="ECO:0007669"/>
    <property type="project" value="InterPro"/>
</dbReference>
<dbReference type="Proteomes" id="UP000198729">
    <property type="component" value="Unassembled WGS sequence"/>
</dbReference>
<keyword evidence="3" id="KW-1185">Reference proteome</keyword>
<dbReference type="GO" id="GO:0004113">
    <property type="term" value="F:2',3'-cyclic-nucleotide 3'-phosphodiesterase activity"/>
    <property type="evidence" value="ECO:0007669"/>
    <property type="project" value="InterPro"/>
</dbReference>
<proteinExistence type="predicted"/>
<dbReference type="SUPFAM" id="SSF55144">
    <property type="entry name" value="LigT-like"/>
    <property type="match status" value="1"/>
</dbReference>
<organism evidence="2 3">
    <name type="scientific">Nitrosomonas mobilis</name>
    <dbReference type="NCBI Taxonomy" id="51642"/>
    <lineage>
        <taxon>Bacteria</taxon>
        <taxon>Pseudomonadati</taxon>
        <taxon>Pseudomonadota</taxon>
        <taxon>Betaproteobacteria</taxon>
        <taxon>Nitrosomonadales</taxon>
        <taxon>Nitrosomonadaceae</taxon>
        <taxon>Nitrosomonas</taxon>
    </lineage>
</organism>
<dbReference type="STRING" id="51642.NSMM_400003"/>
<dbReference type="EMBL" id="FMWO01000048">
    <property type="protein sequence ID" value="SCZ85525.1"/>
    <property type="molecule type" value="Genomic_DNA"/>
</dbReference>
<dbReference type="PANTHER" id="PTHR35561:SF1">
    <property type="entry name" value="RNA 2',3'-CYCLIC PHOSPHODIESTERASE"/>
    <property type="match status" value="1"/>
</dbReference>
<evidence type="ECO:0000256" key="1">
    <source>
        <dbReference type="ARBA" id="ARBA00022801"/>
    </source>
</evidence>
<dbReference type="InterPro" id="IPR009097">
    <property type="entry name" value="Cyclic_Pdiesterase"/>
</dbReference>
<reference evidence="2 3" key="1">
    <citation type="submission" date="2016-10" db="EMBL/GenBank/DDBJ databases">
        <authorList>
            <person name="de Groot N.N."/>
        </authorList>
    </citation>
    <scope>NUCLEOTIDE SEQUENCE [LARGE SCALE GENOMIC DNA]</scope>
    <source>
        <strain evidence="2">1</strain>
    </source>
</reference>
<dbReference type="Gene3D" id="3.90.1140.10">
    <property type="entry name" value="Cyclic phosphodiesterase"/>
    <property type="match status" value="1"/>
</dbReference>
<keyword evidence="1" id="KW-0378">Hydrolase</keyword>
<dbReference type="AlphaFoldDB" id="A0A1G5SEA1"/>
<protein>
    <submittedName>
        <fullName evidence="2">Uncharacterized protein</fullName>
    </submittedName>
</protein>
<gene>
    <name evidence="2" type="ORF">NSMM_400003</name>
</gene>